<accession>W5YW12</accession>
<dbReference type="EMBL" id="CP007152">
    <property type="protein sequence ID" value="AHI33255.1"/>
    <property type="molecule type" value="Genomic_DNA"/>
</dbReference>
<dbReference type="KEGG" id="msr:AU15_14645"/>
<dbReference type="Proteomes" id="UP000035081">
    <property type="component" value="Chromosome"/>
</dbReference>
<reference evidence="1 2" key="1">
    <citation type="journal article" date="2014" name="Genome Announc.">
        <title>Draft Genome Sequences of Marinobacter similis A3d10T and Marinobacter salarius R9SW1T.</title>
        <authorList>
            <person name="Ivanova E.P."/>
            <person name="Ng H.J."/>
            <person name="Webb H.K."/>
            <person name="Feng G."/>
            <person name="Oshima K."/>
            <person name="Hattori M."/>
            <person name="Ohkuma M."/>
            <person name="Sergeev A.F."/>
            <person name="Mikhailov V.V."/>
            <person name="Crawford R.J."/>
            <person name="Sawabe T."/>
        </authorList>
    </citation>
    <scope>NUCLEOTIDE SEQUENCE [LARGE SCALE GENOMIC DNA]</scope>
    <source>
        <strain evidence="2">A3d10 and R9SW1</strain>
    </source>
</reference>
<dbReference type="AlphaFoldDB" id="W5YW12"/>
<sequence>MASVFFLKKNSLRSDIFFWRKIQIPPRAELTTEGSRSAKREKATGKVLDIPELHVDRGVGVFFLVRKKMSEQSEFFFQKKKYPTPVSARKTSGYKRM</sequence>
<evidence type="ECO:0000313" key="1">
    <source>
        <dbReference type="EMBL" id="AHI33255.1"/>
    </source>
</evidence>
<evidence type="ECO:0000313" key="2">
    <source>
        <dbReference type="Proteomes" id="UP000035081"/>
    </source>
</evidence>
<organism evidence="1 2">
    <name type="scientific">Marinobacter salarius</name>
    <dbReference type="NCBI Taxonomy" id="1420917"/>
    <lineage>
        <taxon>Bacteria</taxon>
        <taxon>Pseudomonadati</taxon>
        <taxon>Pseudomonadota</taxon>
        <taxon>Gammaproteobacteria</taxon>
        <taxon>Pseudomonadales</taxon>
        <taxon>Marinobacteraceae</taxon>
        <taxon>Marinobacter</taxon>
    </lineage>
</organism>
<gene>
    <name evidence="1" type="ORF">AU15_14645</name>
</gene>
<name>W5YW12_9GAMM</name>
<protein>
    <submittedName>
        <fullName evidence="1">Uncharacterized protein</fullName>
    </submittedName>
</protein>
<dbReference type="HOGENOM" id="CLU_2343414_0_0_6"/>
<proteinExistence type="predicted"/>